<evidence type="ECO:0000256" key="1">
    <source>
        <dbReference type="SAM" id="MobiDB-lite"/>
    </source>
</evidence>
<dbReference type="AlphaFoldDB" id="G0P871"/>
<feature type="region of interest" description="Disordered" evidence="1">
    <location>
        <begin position="17"/>
        <end position="37"/>
    </location>
</feature>
<dbReference type="EMBL" id="GL380127">
    <property type="protein sequence ID" value="EGT47625.1"/>
    <property type="molecule type" value="Genomic_DNA"/>
</dbReference>
<dbReference type="InParanoid" id="G0P871"/>
<name>G0P871_CAEBE</name>
<organism evidence="3">
    <name type="scientific">Caenorhabditis brenneri</name>
    <name type="common">Nematode worm</name>
    <dbReference type="NCBI Taxonomy" id="135651"/>
    <lineage>
        <taxon>Eukaryota</taxon>
        <taxon>Metazoa</taxon>
        <taxon>Ecdysozoa</taxon>
        <taxon>Nematoda</taxon>
        <taxon>Chromadorea</taxon>
        <taxon>Rhabditida</taxon>
        <taxon>Rhabditina</taxon>
        <taxon>Rhabditomorpha</taxon>
        <taxon>Rhabditoidea</taxon>
        <taxon>Rhabditidae</taxon>
        <taxon>Peloderinae</taxon>
        <taxon>Caenorhabditis</taxon>
    </lineage>
</organism>
<reference evidence="3" key="1">
    <citation type="submission" date="2011-07" db="EMBL/GenBank/DDBJ databases">
        <authorList>
            <consortium name="Caenorhabditis brenneri Sequencing and Analysis Consortium"/>
            <person name="Wilson R.K."/>
        </authorList>
    </citation>
    <scope>NUCLEOTIDE SEQUENCE [LARGE SCALE GENOMIC DNA]</scope>
    <source>
        <strain evidence="3">PB2801</strain>
    </source>
</reference>
<gene>
    <name evidence="2" type="ORF">CAEBREN_08547</name>
</gene>
<dbReference type="HOGENOM" id="CLU_1877255_0_0_1"/>
<sequence>MAAPALSFFVSTEEPNTFEAGSLTDPEVVEDGSDASQTAAARSQKVLTKFLEVMGQSLDEKKNERCWMEYRAAMQTVSRISKILNPRRSQRSDEKKEELKTFLSKMLEGVGNANSLQDVKNLFQKMDLGSKSGKSK</sequence>
<evidence type="ECO:0000313" key="2">
    <source>
        <dbReference type="EMBL" id="EGT47625.1"/>
    </source>
</evidence>
<dbReference type="Proteomes" id="UP000008068">
    <property type="component" value="Unassembled WGS sequence"/>
</dbReference>
<proteinExistence type="predicted"/>
<evidence type="ECO:0000313" key="3">
    <source>
        <dbReference type="Proteomes" id="UP000008068"/>
    </source>
</evidence>
<keyword evidence="3" id="KW-1185">Reference proteome</keyword>
<accession>G0P871</accession>
<protein>
    <submittedName>
        <fullName evidence="2">Uncharacterized protein</fullName>
    </submittedName>
</protein>